<accession>A0AAV0YZU7</accession>
<protein>
    <recommendedName>
        <fullName evidence="1">Thiaminase-2/PQQC domain-containing protein</fullName>
    </recommendedName>
</protein>
<dbReference type="PANTHER" id="PTHR43198:SF2">
    <property type="entry name" value="SI:CH1073-67J19.1-RELATED"/>
    <property type="match status" value="1"/>
</dbReference>
<evidence type="ECO:0000313" key="3">
    <source>
        <dbReference type="Proteomes" id="UP001157006"/>
    </source>
</evidence>
<organism evidence="2 3">
    <name type="scientific">Vicia faba</name>
    <name type="common">Broad bean</name>
    <name type="synonym">Faba vulgaris</name>
    <dbReference type="NCBI Taxonomy" id="3906"/>
    <lineage>
        <taxon>Eukaryota</taxon>
        <taxon>Viridiplantae</taxon>
        <taxon>Streptophyta</taxon>
        <taxon>Embryophyta</taxon>
        <taxon>Tracheophyta</taxon>
        <taxon>Spermatophyta</taxon>
        <taxon>Magnoliopsida</taxon>
        <taxon>eudicotyledons</taxon>
        <taxon>Gunneridae</taxon>
        <taxon>Pentapetalae</taxon>
        <taxon>rosids</taxon>
        <taxon>fabids</taxon>
        <taxon>Fabales</taxon>
        <taxon>Fabaceae</taxon>
        <taxon>Papilionoideae</taxon>
        <taxon>50 kb inversion clade</taxon>
        <taxon>NPAAA clade</taxon>
        <taxon>Hologalegina</taxon>
        <taxon>IRL clade</taxon>
        <taxon>Fabeae</taxon>
        <taxon>Vicia</taxon>
    </lineage>
</organism>
<dbReference type="InterPro" id="IPR016084">
    <property type="entry name" value="Haem_Oase-like_multi-hlx"/>
</dbReference>
<evidence type="ECO:0000259" key="1">
    <source>
        <dbReference type="Pfam" id="PF03070"/>
    </source>
</evidence>
<proteinExistence type="predicted"/>
<dbReference type="Proteomes" id="UP001157006">
    <property type="component" value="Chromosome 1L"/>
</dbReference>
<gene>
    <name evidence="2" type="ORF">VFH_I466760</name>
</gene>
<dbReference type="Pfam" id="PF03070">
    <property type="entry name" value="TENA_THI-4"/>
    <property type="match status" value="1"/>
</dbReference>
<dbReference type="Gene3D" id="1.20.910.10">
    <property type="entry name" value="Heme oxygenase-like"/>
    <property type="match status" value="1"/>
</dbReference>
<keyword evidence="3" id="KW-1185">Reference proteome</keyword>
<dbReference type="GO" id="GO:0005829">
    <property type="term" value="C:cytosol"/>
    <property type="evidence" value="ECO:0007669"/>
    <property type="project" value="TreeGrafter"/>
</dbReference>
<dbReference type="AlphaFoldDB" id="A0AAV0YZU7"/>
<name>A0AAV0YZU7_VICFA</name>
<evidence type="ECO:0000313" key="2">
    <source>
        <dbReference type="EMBL" id="CAI8590977.1"/>
    </source>
</evidence>
<feature type="domain" description="Thiaminase-2/PQQC" evidence="1">
    <location>
        <begin position="31"/>
        <end position="98"/>
    </location>
</feature>
<reference evidence="2 3" key="1">
    <citation type="submission" date="2023-01" db="EMBL/GenBank/DDBJ databases">
        <authorList>
            <person name="Kreplak J."/>
        </authorList>
    </citation>
    <scope>NUCLEOTIDE SEQUENCE [LARGE SCALE GENOMIC DNA]</scope>
</reference>
<dbReference type="GO" id="GO:0006772">
    <property type="term" value="P:thiamine metabolic process"/>
    <property type="evidence" value="ECO:0007669"/>
    <property type="project" value="UniProtKB-ARBA"/>
</dbReference>
<dbReference type="PANTHER" id="PTHR43198">
    <property type="entry name" value="BIFUNCTIONAL TH2 PROTEIN"/>
    <property type="match status" value="1"/>
</dbReference>
<dbReference type="SUPFAM" id="SSF48613">
    <property type="entry name" value="Heme oxygenase-like"/>
    <property type="match status" value="1"/>
</dbReference>
<dbReference type="EMBL" id="OX451736">
    <property type="protein sequence ID" value="CAI8590977.1"/>
    <property type="molecule type" value="Genomic_DNA"/>
</dbReference>
<sequence length="223" mass="25711">MAVTNNLSEIGLAKHFWIKFNRESIFALFTPFVISLASGNLKTDSFRHYIAQDVHFLRSFAKAYELAQECADDDDDKLGLSQLRKEVLEELKLHDSLVKYRNIAYHLTTYVLFEKSKQETKGNQKTETKLNKKEVFYMNESVVLDNPTLPTFPINGPDVSVFQMTRLVNKTVDCVVEKNIVRNRHEHGRLEFGLVISGTLKFSNTIFHSRKSLKVICYPLKFG</sequence>
<dbReference type="InterPro" id="IPR050967">
    <property type="entry name" value="Thiamine_Salvage_TenA"/>
</dbReference>
<dbReference type="InterPro" id="IPR004305">
    <property type="entry name" value="Thiaminase-2/PQQC"/>
</dbReference>